<evidence type="ECO:0000256" key="8">
    <source>
        <dbReference type="ARBA" id="ARBA00022968"/>
    </source>
</evidence>
<keyword evidence="6" id="KW-0812">Transmembrane</keyword>
<dbReference type="GO" id="GO:0000298">
    <property type="term" value="F:endopolyphosphatase activity"/>
    <property type="evidence" value="ECO:0007669"/>
    <property type="project" value="UniProtKB-EC"/>
</dbReference>
<sequence length="714" mass="81965">MVSFTGGLLLFSALAAARPSASAPPSQHVLDISDAGSQAAKPRQLRGRFLHITDIHPDPFYRQGSDPEGEHPCHRGEGSSTGYFGAEKTECDTPFSLVNATFDWIKENIRDEVDFVVWTGDSARHDNDEKYPRTIKQVEQLNEFVVTKFDETFGKPDNRHDRNPTNDFVIPIVPTYGNNDILPHNIFTPGPNKWTRKYLTIWDKFVPPEQRHSFARGGWFFTEVIPNRLAVFSLNTLYFFDSNAAVDGCADPNEPGYEHFEWLRIQLEFLRERKMKAILTGHVPPARTQGKQSWDETCYQKYTLWLRQYRDVIVGSMFGHMNLDHFMLQDTRQLTYKFPIDGIDTEGLREDGASISDGLNAEAKADYLSDLRQLWGNLPKPPKVKKLKHDLDTVVKRKSKRKQKKYLKEIGGPYGERFSLSLIGPSIVPNFYPTLRIVEYNITGLEHDHPALAPTSPMYTDPQTEEIDLVHTKPGPWLHTEDFESDLSLDEEYEAEKKKKKHRGKKKKRPKPDFRVPDPPSTTSPPGPGYSPQTLSFLSWKQLYANLTKINEAVAKDLRSEESLAQTGTGDEAYTESHNKHFTYELEYDTREDKMYRMKDLTMRSWLIMAEKIGREAYSLQDAMDEDFDDDINDFGDNDTGEDEDNTIDDDSVVESDDDDPDTEDEKLSTTINKHKKGKKRKDKALKKNHLWHAFVKRAFVSTKSDDELEDEFG</sequence>
<evidence type="ECO:0000256" key="9">
    <source>
        <dbReference type="ARBA" id="ARBA00022989"/>
    </source>
</evidence>
<dbReference type="AlphaFoldDB" id="A0AAN8EU39"/>
<feature type="domain" description="Calcineurin-like phosphoesterase" evidence="15">
    <location>
        <begin position="48"/>
        <end position="313"/>
    </location>
</feature>
<keyword evidence="9" id="KW-1133">Transmembrane helix</keyword>
<dbReference type="GO" id="GO:0008081">
    <property type="term" value="F:phosphoric diester hydrolase activity"/>
    <property type="evidence" value="ECO:0007669"/>
    <property type="project" value="TreeGrafter"/>
</dbReference>
<keyword evidence="17" id="KW-1185">Reference proteome</keyword>
<keyword evidence="14" id="KW-0732">Signal</keyword>
<evidence type="ECO:0000256" key="11">
    <source>
        <dbReference type="ARBA" id="ARBA00023180"/>
    </source>
</evidence>
<feature type="region of interest" description="Disordered" evidence="13">
    <location>
        <begin position="629"/>
        <end position="685"/>
    </location>
</feature>
<dbReference type="Gene3D" id="3.60.21.10">
    <property type="match status" value="1"/>
</dbReference>
<keyword evidence="7 12" id="KW-0378">Hydrolase</keyword>
<dbReference type="InterPro" id="IPR029052">
    <property type="entry name" value="Metallo-depent_PP-like"/>
</dbReference>
<name>A0AAN8EU39_9EURO</name>
<keyword evidence="5 12" id="KW-0926">Vacuole</keyword>
<keyword evidence="8" id="KW-0735">Signal-anchor</keyword>
<feature type="region of interest" description="Disordered" evidence="13">
    <location>
        <begin position="494"/>
        <end position="530"/>
    </location>
</feature>
<proteinExistence type="inferred from homology"/>
<feature type="compositionally biased region" description="Acidic residues" evidence="13">
    <location>
        <begin position="629"/>
        <end position="665"/>
    </location>
</feature>
<keyword evidence="10 12" id="KW-0472">Membrane</keyword>
<evidence type="ECO:0000256" key="13">
    <source>
        <dbReference type="SAM" id="MobiDB-lite"/>
    </source>
</evidence>
<dbReference type="CDD" id="cd00842">
    <property type="entry name" value="MPP_ASMase"/>
    <property type="match status" value="1"/>
</dbReference>
<dbReference type="GO" id="GO:0006798">
    <property type="term" value="P:polyphosphate catabolic process"/>
    <property type="evidence" value="ECO:0007669"/>
    <property type="project" value="TreeGrafter"/>
</dbReference>
<feature type="compositionally biased region" description="Basic and acidic residues" evidence="13">
    <location>
        <begin position="68"/>
        <end position="77"/>
    </location>
</feature>
<comment type="function">
    <text evidence="12">Catalyzes the hydrolysis of inorganic polyphosphate (polyP) chains of many hundreds of phosphate residues into shorter lengths.</text>
</comment>
<dbReference type="GO" id="GO:0005774">
    <property type="term" value="C:vacuolar membrane"/>
    <property type="evidence" value="ECO:0007669"/>
    <property type="project" value="UniProtKB-SubCell"/>
</dbReference>
<comment type="caution">
    <text evidence="16">The sequence shown here is derived from an EMBL/GenBank/DDBJ whole genome shotgun (WGS) entry which is preliminary data.</text>
</comment>
<feature type="signal peptide" evidence="14">
    <location>
        <begin position="1"/>
        <end position="17"/>
    </location>
</feature>
<gene>
    <name evidence="16" type="primary">PPN1</name>
    <name evidence="16" type="ORF">OHC33_000731</name>
</gene>
<dbReference type="Pfam" id="PF00149">
    <property type="entry name" value="Metallophos"/>
    <property type="match status" value="1"/>
</dbReference>
<evidence type="ECO:0000313" key="17">
    <source>
        <dbReference type="Proteomes" id="UP001316803"/>
    </source>
</evidence>
<evidence type="ECO:0000313" key="16">
    <source>
        <dbReference type="EMBL" id="KAK5958887.1"/>
    </source>
</evidence>
<dbReference type="InterPro" id="IPR041805">
    <property type="entry name" value="ASMase/PPN1_MPP"/>
</dbReference>
<evidence type="ECO:0000256" key="10">
    <source>
        <dbReference type="ARBA" id="ARBA00023136"/>
    </source>
</evidence>
<evidence type="ECO:0000256" key="4">
    <source>
        <dbReference type="ARBA" id="ARBA00014458"/>
    </source>
</evidence>
<feature type="chain" id="PRO_5042863995" description="Endopolyphosphatase" evidence="14">
    <location>
        <begin position="18"/>
        <end position="714"/>
    </location>
</feature>
<dbReference type="EMBL" id="JAKLMC020000001">
    <property type="protein sequence ID" value="KAK5958887.1"/>
    <property type="molecule type" value="Genomic_DNA"/>
</dbReference>
<dbReference type="Proteomes" id="UP001316803">
    <property type="component" value="Unassembled WGS sequence"/>
</dbReference>
<dbReference type="InterPro" id="IPR012358">
    <property type="entry name" value="EndopolyPtase_N1"/>
</dbReference>
<evidence type="ECO:0000256" key="7">
    <source>
        <dbReference type="ARBA" id="ARBA00022801"/>
    </source>
</evidence>
<dbReference type="PANTHER" id="PTHR10340:SF55">
    <property type="entry name" value="ENDOPOLYPHOSPHATASE"/>
    <property type="match status" value="1"/>
</dbReference>
<dbReference type="GO" id="GO:0004309">
    <property type="term" value="F:exopolyphosphatase activity"/>
    <property type="evidence" value="ECO:0007669"/>
    <property type="project" value="TreeGrafter"/>
</dbReference>
<evidence type="ECO:0000259" key="15">
    <source>
        <dbReference type="Pfam" id="PF00149"/>
    </source>
</evidence>
<dbReference type="EC" id="3.6.1.10" evidence="3 12"/>
<organism evidence="16 17">
    <name type="scientific">Knufia fluminis</name>
    <dbReference type="NCBI Taxonomy" id="191047"/>
    <lineage>
        <taxon>Eukaryota</taxon>
        <taxon>Fungi</taxon>
        <taxon>Dikarya</taxon>
        <taxon>Ascomycota</taxon>
        <taxon>Pezizomycotina</taxon>
        <taxon>Eurotiomycetes</taxon>
        <taxon>Chaetothyriomycetidae</taxon>
        <taxon>Chaetothyriales</taxon>
        <taxon>Trichomeriaceae</taxon>
        <taxon>Knufia</taxon>
    </lineage>
</organism>
<reference evidence="16 17" key="1">
    <citation type="submission" date="2022-12" db="EMBL/GenBank/DDBJ databases">
        <title>Genomic features and morphological characterization of a novel Knufia sp. strain isolated from spacecraft assembly facility.</title>
        <authorList>
            <person name="Teixeira M."/>
            <person name="Chander A.M."/>
            <person name="Stajich J.E."/>
            <person name="Venkateswaran K."/>
        </authorList>
    </citation>
    <scope>NUCLEOTIDE SEQUENCE [LARGE SCALE GENOMIC DNA]</scope>
    <source>
        <strain evidence="16 17">FJI-L2-BK-P2</strain>
    </source>
</reference>
<feature type="compositionally biased region" description="Basic residues" evidence="13">
    <location>
        <begin position="498"/>
        <end position="510"/>
    </location>
</feature>
<evidence type="ECO:0000256" key="2">
    <source>
        <dbReference type="ARBA" id="ARBA00010399"/>
    </source>
</evidence>
<dbReference type="FunFam" id="3.60.21.10:FF:000082">
    <property type="entry name" value="Endopolyphosphatase"/>
    <property type="match status" value="1"/>
</dbReference>
<evidence type="ECO:0000256" key="12">
    <source>
        <dbReference type="PIRNR" id="PIRNR027093"/>
    </source>
</evidence>
<evidence type="ECO:0000256" key="3">
    <source>
        <dbReference type="ARBA" id="ARBA00012459"/>
    </source>
</evidence>
<feature type="compositionally biased region" description="Basic residues" evidence="13">
    <location>
        <begin position="673"/>
        <end position="685"/>
    </location>
</feature>
<keyword evidence="11" id="KW-0325">Glycoprotein</keyword>
<comment type="catalytic activity">
    <reaction evidence="12">
        <text>[phosphate](n+1) + n H2O = (n+1) phosphate + n H(+)</text>
        <dbReference type="Rhea" id="RHEA:22452"/>
        <dbReference type="Rhea" id="RHEA-COMP:14280"/>
        <dbReference type="ChEBI" id="CHEBI:15377"/>
        <dbReference type="ChEBI" id="CHEBI:15378"/>
        <dbReference type="ChEBI" id="CHEBI:16838"/>
        <dbReference type="ChEBI" id="CHEBI:43474"/>
        <dbReference type="EC" id="3.6.1.10"/>
    </reaction>
</comment>
<dbReference type="SUPFAM" id="SSF56300">
    <property type="entry name" value="Metallo-dependent phosphatases"/>
    <property type="match status" value="1"/>
</dbReference>
<dbReference type="PIRSF" id="PIRSF027093">
    <property type="entry name" value="EndopolyPtase_N1"/>
    <property type="match status" value="1"/>
</dbReference>
<evidence type="ECO:0000256" key="14">
    <source>
        <dbReference type="SAM" id="SignalP"/>
    </source>
</evidence>
<dbReference type="GO" id="GO:0000324">
    <property type="term" value="C:fungal-type vacuole"/>
    <property type="evidence" value="ECO:0007669"/>
    <property type="project" value="TreeGrafter"/>
</dbReference>
<comment type="subcellular location">
    <subcellularLocation>
        <location evidence="1">Vacuole membrane</location>
        <topology evidence="1">Single-pass type II membrane protein</topology>
    </subcellularLocation>
</comment>
<evidence type="ECO:0000256" key="6">
    <source>
        <dbReference type="ARBA" id="ARBA00022692"/>
    </source>
</evidence>
<comment type="similarity">
    <text evidence="2">Belongs to the endopolyphosphatase PPN1 family.</text>
</comment>
<accession>A0AAN8EU39</accession>
<protein>
    <recommendedName>
        <fullName evidence="4 12">Endopolyphosphatase</fullName>
        <ecNumber evidence="3 12">3.6.1.10</ecNumber>
    </recommendedName>
</protein>
<evidence type="ECO:0000256" key="5">
    <source>
        <dbReference type="ARBA" id="ARBA00022554"/>
    </source>
</evidence>
<evidence type="ECO:0000256" key="1">
    <source>
        <dbReference type="ARBA" id="ARBA00004576"/>
    </source>
</evidence>
<feature type="region of interest" description="Disordered" evidence="13">
    <location>
        <begin position="60"/>
        <end position="80"/>
    </location>
</feature>
<feature type="compositionally biased region" description="Pro residues" evidence="13">
    <location>
        <begin position="517"/>
        <end position="529"/>
    </location>
</feature>
<dbReference type="PANTHER" id="PTHR10340">
    <property type="entry name" value="SPHINGOMYELIN PHOSPHODIESTERASE"/>
    <property type="match status" value="1"/>
</dbReference>
<dbReference type="InterPro" id="IPR004843">
    <property type="entry name" value="Calcineurin-like_PHP"/>
</dbReference>